<gene>
    <name evidence="2" type="ORF">DES32_2132</name>
</gene>
<name>A0A3D9YU06_9HYPH</name>
<protein>
    <recommendedName>
        <fullName evidence="4">Flagellar FliJ protein</fullName>
    </recommendedName>
</protein>
<sequence length="132" mass="15250">MQKRVATLRRMLNVQNDIRRIGELKLAALQRQRASAEATETRLVSYLDENHIYTPGYMKTLADKLQAVGRAKRRFAEQAEEQAKVLLEYRRRAGQVERALETAAEQQRRAEERRDLDAVIEAEMNRKGASLP</sequence>
<dbReference type="AlphaFoldDB" id="A0A3D9YU06"/>
<feature type="coiled-coil region" evidence="1">
    <location>
        <begin position="86"/>
        <end position="113"/>
    </location>
</feature>
<evidence type="ECO:0008006" key="4">
    <source>
        <dbReference type="Google" id="ProtNLM"/>
    </source>
</evidence>
<dbReference type="RefSeq" id="WP_115836668.1">
    <property type="nucleotide sequence ID" value="NZ_CP025086.1"/>
</dbReference>
<keyword evidence="1" id="KW-0175">Coiled coil</keyword>
<comment type="caution">
    <text evidence="2">The sequence shown here is derived from an EMBL/GenBank/DDBJ whole genome shotgun (WGS) entry which is preliminary data.</text>
</comment>
<reference evidence="2 3" key="1">
    <citation type="submission" date="2018-08" db="EMBL/GenBank/DDBJ databases">
        <title>Genomic Encyclopedia of Type Strains, Phase IV (KMG-IV): sequencing the most valuable type-strain genomes for metagenomic binning, comparative biology and taxonomic classification.</title>
        <authorList>
            <person name="Goeker M."/>
        </authorList>
    </citation>
    <scope>NUCLEOTIDE SEQUENCE [LARGE SCALE GENOMIC DNA]</scope>
    <source>
        <strain evidence="2 3">BW863</strain>
    </source>
</reference>
<evidence type="ECO:0000313" key="3">
    <source>
        <dbReference type="Proteomes" id="UP000256900"/>
    </source>
</evidence>
<organism evidence="2 3">
    <name type="scientific">Methylovirgula ligni</name>
    <dbReference type="NCBI Taxonomy" id="569860"/>
    <lineage>
        <taxon>Bacteria</taxon>
        <taxon>Pseudomonadati</taxon>
        <taxon>Pseudomonadota</taxon>
        <taxon>Alphaproteobacteria</taxon>
        <taxon>Hyphomicrobiales</taxon>
        <taxon>Beijerinckiaceae</taxon>
        <taxon>Methylovirgula</taxon>
    </lineage>
</organism>
<accession>A0A3D9YU06</accession>
<dbReference type="EMBL" id="QUMO01000003">
    <property type="protein sequence ID" value="REF86087.1"/>
    <property type="molecule type" value="Genomic_DNA"/>
</dbReference>
<evidence type="ECO:0000313" key="2">
    <source>
        <dbReference type="EMBL" id="REF86087.1"/>
    </source>
</evidence>
<proteinExistence type="predicted"/>
<evidence type="ECO:0000256" key="1">
    <source>
        <dbReference type="SAM" id="Coils"/>
    </source>
</evidence>
<keyword evidence="3" id="KW-1185">Reference proteome</keyword>
<dbReference type="Proteomes" id="UP000256900">
    <property type="component" value="Unassembled WGS sequence"/>
</dbReference>